<feature type="transmembrane region" description="Helical" evidence="11">
    <location>
        <begin position="212"/>
        <end position="234"/>
    </location>
</feature>
<evidence type="ECO:0000256" key="10">
    <source>
        <dbReference type="ARBA" id="ARBA00023136"/>
    </source>
</evidence>
<feature type="transmembrane region" description="Helical" evidence="11">
    <location>
        <begin position="52"/>
        <end position="72"/>
    </location>
</feature>
<dbReference type="AlphaFoldDB" id="A0A4R6RPF3"/>
<keyword evidence="10 11" id="KW-0472">Membrane</keyword>
<protein>
    <submittedName>
        <fullName evidence="13">Zn-dependent protease with chaperone function</fullName>
    </submittedName>
</protein>
<evidence type="ECO:0000256" key="7">
    <source>
        <dbReference type="ARBA" id="ARBA00022833"/>
    </source>
</evidence>
<dbReference type="Gene3D" id="3.30.2010.10">
    <property type="entry name" value="Metalloproteases ('zincins'), catalytic domain"/>
    <property type="match status" value="1"/>
</dbReference>
<evidence type="ECO:0000256" key="4">
    <source>
        <dbReference type="ARBA" id="ARBA00022692"/>
    </source>
</evidence>
<comment type="cofactor">
    <cofactor evidence="1">
        <name>Zn(2+)</name>
        <dbReference type="ChEBI" id="CHEBI:29105"/>
    </cofactor>
</comment>
<evidence type="ECO:0000256" key="11">
    <source>
        <dbReference type="SAM" id="Phobius"/>
    </source>
</evidence>
<dbReference type="GO" id="GO:0006508">
    <property type="term" value="P:proteolysis"/>
    <property type="evidence" value="ECO:0007669"/>
    <property type="project" value="UniProtKB-KW"/>
</dbReference>
<evidence type="ECO:0000256" key="9">
    <source>
        <dbReference type="ARBA" id="ARBA00023049"/>
    </source>
</evidence>
<evidence type="ECO:0000256" key="8">
    <source>
        <dbReference type="ARBA" id="ARBA00022989"/>
    </source>
</evidence>
<keyword evidence="9" id="KW-0482">Metalloprotease</keyword>
<feature type="domain" description="Peptidase M48" evidence="12">
    <location>
        <begin position="103"/>
        <end position="313"/>
    </location>
</feature>
<accession>A0A4R6RPF3</accession>
<name>A0A4R6RPF3_9BURK</name>
<evidence type="ECO:0000256" key="6">
    <source>
        <dbReference type="ARBA" id="ARBA00022801"/>
    </source>
</evidence>
<gene>
    <name evidence="13" type="ORF">EV672_101656</name>
</gene>
<feature type="transmembrane region" description="Helical" evidence="11">
    <location>
        <begin position="21"/>
        <end position="40"/>
    </location>
</feature>
<evidence type="ECO:0000256" key="2">
    <source>
        <dbReference type="ARBA" id="ARBA00022475"/>
    </source>
</evidence>
<dbReference type="RefSeq" id="WP_208110689.1">
    <property type="nucleotide sequence ID" value="NZ_SNXW01000001.1"/>
</dbReference>
<keyword evidence="5" id="KW-0479">Metal-binding</keyword>
<keyword evidence="2" id="KW-1003">Cell membrane</keyword>
<dbReference type="Proteomes" id="UP000294593">
    <property type="component" value="Unassembled WGS sequence"/>
</dbReference>
<keyword evidence="8 11" id="KW-1133">Transmembrane helix</keyword>
<evidence type="ECO:0000313" key="13">
    <source>
        <dbReference type="EMBL" id="TDP88504.1"/>
    </source>
</evidence>
<reference evidence="13 14" key="1">
    <citation type="submission" date="2019-03" db="EMBL/GenBank/DDBJ databases">
        <title>Genomic Encyclopedia of Type Strains, Phase IV (KMG-IV): sequencing the most valuable type-strain genomes for metagenomic binning, comparative biology and taxonomic classification.</title>
        <authorList>
            <person name="Goeker M."/>
        </authorList>
    </citation>
    <scope>NUCLEOTIDE SEQUENCE [LARGE SCALE GENOMIC DNA]</scope>
    <source>
        <strain evidence="13 14">DSM 11901</strain>
    </source>
</reference>
<keyword evidence="4 11" id="KW-0812">Transmembrane</keyword>
<dbReference type="PANTHER" id="PTHR43221:SF2">
    <property type="entry name" value="PROTEASE HTPX HOMOLOG"/>
    <property type="match status" value="1"/>
</dbReference>
<organism evidence="13 14">
    <name type="scientific">Aquabacterium commune</name>
    <dbReference type="NCBI Taxonomy" id="70586"/>
    <lineage>
        <taxon>Bacteria</taxon>
        <taxon>Pseudomonadati</taxon>
        <taxon>Pseudomonadota</taxon>
        <taxon>Betaproteobacteria</taxon>
        <taxon>Burkholderiales</taxon>
        <taxon>Aquabacterium</taxon>
    </lineage>
</organism>
<evidence type="ECO:0000256" key="1">
    <source>
        <dbReference type="ARBA" id="ARBA00001947"/>
    </source>
</evidence>
<evidence type="ECO:0000256" key="3">
    <source>
        <dbReference type="ARBA" id="ARBA00022670"/>
    </source>
</evidence>
<evidence type="ECO:0000313" key="14">
    <source>
        <dbReference type="Proteomes" id="UP000294593"/>
    </source>
</evidence>
<dbReference type="InterPro" id="IPR050083">
    <property type="entry name" value="HtpX_protease"/>
</dbReference>
<evidence type="ECO:0000256" key="5">
    <source>
        <dbReference type="ARBA" id="ARBA00022723"/>
    </source>
</evidence>
<evidence type="ECO:0000259" key="12">
    <source>
        <dbReference type="Pfam" id="PF01435"/>
    </source>
</evidence>
<keyword evidence="14" id="KW-1185">Reference proteome</keyword>
<dbReference type="PANTHER" id="PTHR43221">
    <property type="entry name" value="PROTEASE HTPX"/>
    <property type="match status" value="1"/>
</dbReference>
<dbReference type="EMBL" id="SNXW01000001">
    <property type="protein sequence ID" value="TDP88504.1"/>
    <property type="molecule type" value="Genomic_DNA"/>
</dbReference>
<keyword evidence="3 13" id="KW-0645">Protease</keyword>
<keyword evidence="6" id="KW-0378">Hydrolase</keyword>
<dbReference type="GO" id="GO:0004222">
    <property type="term" value="F:metalloendopeptidase activity"/>
    <property type="evidence" value="ECO:0007669"/>
    <property type="project" value="InterPro"/>
</dbReference>
<proteinExistence type="predicted"/>
<dbReference type="Pfam" id="PF01435">
    <property type="entry name" value="Peptidase_M48"/>
    <property type="match status" value="1"/>
</dbReference>
<comment type="caution">
    <text evidence="13">The sequence shown here is derived from an EMBL/GenBank/DDBJ whole genome shotgun (WGS) entry which is preliminary data.</text>
</comment>
<dbReference type="GO" id="GO:0046872">
    <property type="term" value="F:metal ion binding"/>
    <property type="evidence" value="ECO:0007669"/>
    <property type="project" value="UniProtKB-KW"/>
</dbReference>
<keyword evidence="7" id="KW-0862">Zinc</keyword>
<dbReference type="InterPro" id="IPR001915">
    <property type="entry name" value="Peptidase_M48"/>
</dbReference>
<sequence length="634" mass="69868">MQFREHQQQAQARTVRLFACFALLLLALTAFINLFLALAWRLLTPFGHGYPALFFEANTAVVMLFVLGGCWVESQRLKSGGGPRVARWLGGRPVQDEGDALSRRLLNVVDEMAIASGQPVPQVFVLPREDAINAFVAGWGPQDTVLCVTRGALERLQRAELQGLVAHEFGHLQEDDLPLTMRMLALVWGLSLVHGWGQSLMDTDDAGHVTPLRWLAGVVFAGVGWLGWLAGRLLQAAVTRQREFLADACAVQFTRTRDGLGGVLRKVWYDQEVLAGRMRHPAADMVSALLLHNTGGSPWLATHPPLPERIRRICGSALPPLPAPLIRLEATEPRRVVVTSPVPEGALAAATPFAAQASLSPGELRRQQLAADREALERLRLLGGPTELRLLVLALMMDPDNGRECKLWRQLADGVHQSERILADVAMLLPARHVPEFERVTDQVREAPIEQRRTLVEHARDLLRADGKVSPRDRLWWLALRHRVGEHRPTPGQILRPIANQGEALSELNAEQRHHAAALTAYLARLVPCDSAEATLPAANTAWFAAVMKRCGALHQPGADQQMPDADALAHALSAIQELSWMLRPQLLKAWVEEAFNHSPHGVLSDASADALRLTARLLDAPLPPMLEAHYPRA</sequence>